<proteinExistence type="predicted"/>
<dbReference type="AlphaFoldDB" id="A0A822YIX3"/>
<protein>
    <submittedName>
        <fullName evidence="1">Uncharacterized protein</fullName>
    </submittedName>
</protein>
<evidence type="ECO:0000313" key="2">
    <source>
        <dbReference type="Proteomes" id="UP000607653"/>
    </source>
</evidence>
<gene>
    <name evidence="1" type="ORF">HUJ06_011293</name>
</gene>
<comment type="caution">
    <text evidence="1">The sequence shown here is derived from an EMBL/GenBank/DDBJ whole genome shotgun (WGS) entry which is preliminary data.</text>
</comment>
<dbReference type="EMBL" id="DUZY01000003">
    <property type="protein sequence ID" value="DAD32442.1"/>
    <property type="molecule type" value="Genomic_DNA"/>
</dbReference>
<evidence type="ECO:0000313" key="1">
    <source>
        <dbReference type="EMBL" id="DAD32442.1"/>
    </source>
</evidence>
<name>A0A822YIX3_NELNU</name>
<sequence length="195" mass="21101">MVRGSHNAKVGSIGRVIVRGYGENVTIDRQVQLVQMLVKHGVRVEARFEEVGFPWNRSHRSQKGYRNHGYLQTIYAGFSQRSVSLSLLLFSLSPVPLSTSDGCPPPSTSVGTHSPVSFTLCLVRSLPPLACSLVGSSPNLTSSNSIAPNPSLMVSSPITIRNALIILGLQTALMTCIAPNPVVVFECYYSAKECR</sequence>
<keyword evidence="2" id="KW-1185">Reference proteome</keyword>
<dbReference type="Proteomes" id="UP000607653">
    <property type="component" value="Unassembled WGS sequence"/>
</dbReference>
<reference evidence="1 2" key="1">
    <citation type="journal article" date="2020" name="Mol. Biol. Evol.">
        <title>Distinct Expression and Methylation Patterns for Genes with Different Fates following a Single Whole-Genome Duplication in Flowering Plants.</title>
        <authorList>
            <person name="Shi T."/>
            <person name="Rahmani R.S."/>
            <person name="Gugger P.F."/>
            <person name="Wang M."/>
            <person name="Li H."/>
            <person name="Zhang Y."/>
            <person name="Li Z."/>
            <person name="Wang Q."/>
            <person name="Van de Peer Y."/>
            <person name="Marchal K."/>
            <person name="Chen J."/>
        </authorList>
    </citation>
    <scope>NUCLEOTIDE SEQUENCE [LARGE SCALE GENOMIC DNA]</scope>
    <source>
        <tissue evidence="1">Leaf</tissue>
    </source>
</reference>
<organism evidence="1 2">
    <name type="scientific">Nelumbo nucifera</name>
    <name type="common">Sacred lotus</name>
    <dbReference type="NCBI Taxonomy" id="4432"/>
    <lineage>
        <taxon>Eukaryota</taxon>
        <taxon>Viridiplantae</taxon>
        <taxon>Streptophyta</taxon>
        <taxon>Embryophyta</taxon>
        <taxon>Tracheophyta</taxon>
        <taxon>Spermatophyta</taxon>
        <taxon>Magnoliopsida</taxon>
        <taxon>Proteales</taxon>
        <taxon>Nelumbonaceae</taxon>
        <taxon>Nelumbo</taxon>
    </lineage>
</organism>
<accession>A0A822YIX3</accession>